<organism evidence="1 2">
    <name type="scientific">Methanosarcina thermophila</name>
    <dbReference type="NCBI Taxonomy" id="2210"/>
    <lineage>
        <taxon>Archaea</taxon>
        <taxon>Methanobacteriati</taxon>
        <taxon>Methanobacteriota</taxon>
        <taxon>Stenosarchaea group</taxon>
        <taxon>Methanomicrobia</taxon>
        <taxon>Methanosarcinales</taxon>
        <taxon>Methanosarcinaceae</taxon>
        <taxon>Methanosarcina</taxon>
    </lineage>
</organism>
<reference evidence="1 2" key="1">
    <citation type="submission" date="2016-09" db="EMBL/GenBank/DDBJ databases">
        <title>Complete Genome Sequence of Methanosarcina thermophila MT-1.</title>
        <authorList>
            <person name="Kouzuma A."/>
        </authorList>
    </citation>
    <scope>NUCLEOTIDE SEQUENCE [LARGE SCALE GENOMIC DNA]</scope>
    <source>
        <strain evidence="1 2">MT-1</strain>
    </source>
</reference>
<protein>
    <submittedName>
        <fullName evidence="1">Coenzyme PQQ synthesis protein E</fullName>
    </submittedName>
</protein>
<name>A0A3G9CVG2_METTE</name>
<gene>
    <name evidence="1" type="ORF">MESMT1_2195</name>
</gene>
<dbReference type="Proteomes" id="UP000265557">
    <property type="component" value="Chromosome"/>
</dbReference>
<dbReference type="EMBL" id="AP017646">
    <property type="protein sequence ID" value="BAW30125.1"/>
    <property type="molecule type" value="Genomic_DNA"/>
</dbReference>
<proteinExistence type="predicted"/>
<evidence type="ECO:0000313" key="2">
    <source>
        <dbReference type="Proteomes" id="UP000265557"/>
    </source>
</evidence>
<accession>A0A3G9CVG2</accession>
<sequence>MLIPEHGKLQKGKERIENPEILGNNFYLIATLGNYFYKITKPEQGGFVEK</sequence>
<evidence type="ECO:0000313" key="1">
    <source>
        <dbReference type="EMBL" id="BAW30125.1"/>
    </source>
</evidence>
<dbReference type="AlphaFoldDB" id="A0A3G9CVG2"/>